<reference evidence="1" key="2">
    <citation type="journal article" date="2021" name="PeerJ">
        <title>Extensive microbial diversity within the chicken gut microbiome revealed by metagenomics and culture.</title>
        <authorList>
            <person name="Gilroy R."/>
            <person name="Ravi A."/>
            <person name="Getino M."/>
            <person name="Pursley I."/>
            <person name="Horton D.L."/>
            <person name="Alikhan N.F."/>
            <person name="Baker D."/>
            <person name="Gharbi K."/>
            <person name="Hall N."/>
            <person name="Watson M."/>
            <person name="Adriaenssens E.M."/>
            <person name="Foster-Nyarko E."/>
            <person name="Jarju S."/>
            <person name="Secka A."/>
            <person name="Antonio M."/>
            <person name="Oren A."/>
            <person name="Chaudhuri R.R."/>
            <person name="La Ragione R."/>
            <person name="Hildebrand F."/>
            <person name="Pallen M.J."/>
        </authorList>
    </citation>
    <scope>NUCLEOTIDE SEQUENCE</scope>
    <source>
        <strain evidence="1">ChiBcec6-7307</strain>
    </source>
</reference>
<reference evidence="1" key="1">
    <citation type="submission" date="2020-10" db="EMBL/GenBank/DDBJ databases">
        <authorList>
            <person name="Gilroy R."/>
        </authorList>
    </citation>
    <scope>NUCLEOTIDE SEQUENCE</scope>
    <source>
        <strain evidence="1">ChiBcec6-7307</strain>
    </source>
</reference>
<gene>
    <name evidence="1" type="ORF">IAC80_02960</name>
</gene>
<proteinExistence type="predicted"/>
<dbReference type="AlphaFoldDB" id="A0A9D1NYN7"/>
<sequence length="179" mass="19826">MKDLKKAREIIEKAGFSFVGDLDAATLQPLDEVRDMCRTGNCGKYGKNWACPPGCGSLEECRQRLKEYAGGFLVQTVGELEDSMDWEGIRDTEARHKKMFLETAALLSGEYAGFLPLGSGTCTLCAACTYPDAPCRQPDKRVSSLEAYGILVNDICTKNGMKYYHGPDTITYTACYLFR</sequence>
<name>A0A9D1NYN7_9FIRM</name>
<protein>
    <submittedName>
        <fullName evidence="1">DUF2284 domain-containing protein</fullName>
    </submittedName>
</protein>
<dbReference type="Proteomes" id="UP000886889">
    <property type="component" value="Unassembled WGS sequence"/>
</dbReference>
<dbReference type="Pfam" id="PF10050">
    <property type="entry name" value="DUF2284"/>
    <property type="match status" value="1"/>
</dbReference>
<organism evidence="1 2">
    <name type="scientific">Candidatus Merdiplasma excrementigallinarum</name>
    <dbReference type="NCBI Taxonomy" id="2840864"/>
    <lineage>
        <taxon>Bacteria</taxon>
        <taxon>Bacillati</taxon>
        <taxon>Bacillota</taxon>
        <taxon>Clostridia</taxon>
        <taxon>Lachnospirales</taxon>
        <taxon>Lachnospiraceae</taxon>
        <taxon>Lachnospiraceae incertae sedis</taxon>
        <taxon>Candidatus Merdiplasma</taxon>
    </lineage>
</organism>
<comment type="caution">
    <text evidence="1">The sequence shown here is derived from an EMBL/GenBank/DDBJ whole genome shotgun (WGS) entry which is preliminary data.</text>
</comment>
<evidence type="ECO:0000313" key="1">
    <source>
        <dbReference type="EMBL" id="HIV22881.1"/>
    </source>
</evidence>
<evidence type="ECO:0000313" key="2">
    <source>
        <dbReference type="Proteomes" id="UP000886889"/>
    </source>
</evidence>
<dbReference type="InterPro" id="IPR019271">
    <property type="entry name" value="DUF2284_metal-binding"/>
</dbReference>
<accession>A0A9D1NYN7</accession>
<dbReference type="EMBL" id="DVOS01000031">
    <property type="protein sequence ID" value="HIV22881.1"/>
    <property type="molecule type" value="Genomic_DNA"/>
</dbReference>